<comment type="caution">
    <text evidence="1">The sequence shown here is derived from an EMBL/GenBank/DDBJ whole genome shotgun (WGS) entry which is preliminary data.</text>
</comment>
<dbReference type="Proteomes" id="UP000586722">
    <property type="component" value="Unassembled WGS sequence"/>
</dbReference>
<evidence type="ECO:0000313" key="1">
    <source>
        <dbReference type="EMBL" id="NBN79674.1"/>
    </source>
</evidence>
<accession>A0A7X5F735</accession>
<dbReference type="RefSeq" id="WP_161677331.1">
    <property type="nucleotide sequence ID" value="NZ_JAABLP010000004.1"/>
</dbReference>
<name>A0A7X5F735_9HYPH</name>
<keyword evidence="2" id="KW-1185">Reference proteome</keyword>
<dbReference type="InterPro" id="IPR022584">
    <property type="entry name" value="DUF2937"/>
</dbReference>
<protein>
    <submittedName>
        <fullName evidence="1">DUF2937 family protein</fullName>
    </submittedName>
</protein>
<reference evidence="2" key="1">
    <citation type="submission" date="2020-01" db="EMBL/GenBank/DDBJ databases">
        <authorList>
            <person name="Fang Y."/>
            <person name="Sun R."/>
            <person name="Nie L."/>
            <person name="He J."/>
            <person name="Hao L."/>
            <person name="Wang L."/>
            <person name="Su S."/>
            <person name="Lv E."/>
            <person name="Zhang Z."/>
            <person name="Xie R."/>
            <person name="Liu H."/>
        </authorList>
    </citation>
    <scope>NUCLEOTIDE SEQUENCE [LARGE SCALE GENOMIC DNA]</scope>
    <source>
        <strain evidence="2">XCT-53</strain>
    </source>
</reference>
<gene>
    <name evidence="1" type="ORF">GWI72_15460</name>
</gene>
<dbReference type="Pfam" id="PF11157">
    <property type="entry name" value="DUF2937"/>
    <property type="match status" value="1"/>
</dbReference>
<proteinExistence type="predicted"/>
<sequence length="168" mass="17933">MLARPFALAVGLMAGVVSSQLPEFAQQYRQRLGGAIDALQLVMAATAEDAARNGLDVDGALEHLKRNPDPLVAAQGRSLEEMREKLAGMRAERDAYERSDAFGQMLLFLTTSDPDVVRGTYEEFRPAVPATAEGFVTALLGGLAGVGALRLIGAVLRGLWRVLAVRPG</sequence>
<dbReference type="AlphaFoldDB" id="A0A7X5F735"/>
<organism evidence="1 2">
    <name type="scientific">Pannonibacter tanglangensis</name>
    <dbReference type="NCBI Taxonomy" id="2750084"/>
    <lineage>
        <taxon>Bacteria</taxon>
        <taxon>Pseudomonadati</taxon>
        <taxon>Pseudomonadota</taxon>
        <taxon>Alphaproteobacteria</taxon>
        <taxon>Hyphomicrobiales</taxon>
        <taxon>Stappiaceae</taxon>
        <taxon>Pannonibacter</taxon>
    </lineage>
</organism>
<dbReference type="EMBL" id="JAABLQ010000002">
    <property type="protein sequence ID" value="NBN79674.1"/>
    <property type="molecule type" value="Genomic_DNA"/>
</dbReference>
<evidence type="ECO:0000313" key="2">
    <source>
        <dbReference type="Proteomes" id="UP000586722"/>
    </source>
</evidence>